<evidence type="ECO:0000256" key="3">
    <source>
        <dbReference type="ARBA" id="ARBA00023239"/>
    </source>
</evidence>
<evidence type="ECO:0000256" key="1">
    <source>
        <dbReference type="ARBA" id="ARBA00005568"/>
    </source>
</evidence>
<dbReference type="GO" id="GO:0005737">
    <property type="term" value="C:cytoplasm"/>
    <property type="evidence" value="ECO:0007669"/>
    <property type="project" value="TreeGrafter"/>
</dbReference>
<keyword evidence="6" id="KW-1185">Reference proteome</keyword>
<evidence type="ECO:0000256" key="2">
    <source>
        <dbReference type="ARBA" id="ARBA00022723"/>
    </source>
</evidence>
<dbReference type="STRING" id="375760.SAMN04488073_2221"/>
<dbReference type="AlphaFoldDB" id="A0A1I6H3S8"/>
<dbReference type="PANTHER" id="PTHR30502:SF0">
    <property type="entry name" value="PHOSPHOENOLPYRUVATE CARBOXYLASE FAMILY PROTEIN"/>
    <property type="match status" value="1"/>
</dbReference>
<name>A0A1I6H3S8_9GAMM</name>
<dbReference type="Gene3D" id="3.20.20.60">
    <property type="entry name" value="Phosphoenolpyruvate-binding domains"/>
    <property type="match status" value="1"/>
</dbReference>
<dbReference type="InterPro" id="IPR015813">
    <property type="entry name" value="Pyrv/PenolPyrv_kinase-like_dom"/>
</dbReference>
<dbReference type="Proteomes" id="UP000199290">
    <property type="component" value="Unassembled WGS sequence"/>
</dbReference>
<dbReference type="InterPro" id="IPR005000">
    <property type="entry name" value="Aldolase/citrate-lyase_domain"/>
</dbReference>
<accession>A0A1I6H3S8</accession>
<evidence type="ECO:0000259" key="4">
    <source>
        <dbReference type="Pfam" id="PF03328"/>
    </source>
</evidence>
<evidence type="ECO:0000313" key="6">
    <source>
        <dbReference type="Proteomes" id="UP000199290"/>
    </source>
</evidence>
<dbReference type="RefSeq" id="WP_167363233.1">
    <property type="nucleotide sequence ID" value="NZ_FOYV01000001.1"/>
</dbReference>
<dbReference type="InterPro" id="IPR040442">
    <property type="entry name" value="Pyrv_kinase-like_dom_sf"/>
</dbReference>
<dbReference type="GO" id="GO:0016832">
    <property type="term" value="F:aldehyde-lyase activity"/>
    <property type="evidence" value="ECO:0007669"/>
    <property type="project" value="TreeGrafter"/>
</dbReference>
<organism evidence="5 6">
    <name type="scientific">Marinobacter gudaonensis</name>
    <dbReference type="NCBI Taxonomy" id="375760"/>
    <lineage>
        <taxon>Bacteria</taxon>
        <taxon>Pseudomonadati</taxon>
        <taxon>Pseudomonadota</taxon>
        <taxon>Gammaproteobacteria</taxon>
        <taxon>Pseudomonadales</taxon>
        <taxon>Marinobacteraceae</taxon>
        <taxon>Marinobacter</taxon>
    </lineage>
</organism>
<dbReference type="SUPFAM" id="SSF51621">
    <property type="entry name" value="Phosphoenolpyruvate/pyruvate domain"/>
    <property type="match status" value="1"/>
</dbReference>
<dbReference type="GO" id="GO:0046872">
    <property type="term" value="F:metal ion binding"/>
    <property type="evidence" value="ECO:0007669"/>
    <property type="project" value="UniProtKB-KW"/>
</dbReference>
<feature type="domain" description="HpcH/HpaI aldolase/citrate lyase" evidence="4">
    <location>
        <begin position="26"/>
        <end position="240"/>
    </location>
</feature>
<dbReference type="Pfam" id="PF03328">
    <property type="entry name" value="HpcH_HpaI"/>
    <property type="match status" value="1"/>
</dbReference>
<keyword evidence="3" id="KW-0456">Lyase</keyword>
<gene>
    <name evidence="5" type="ORF">SAMN04488073_2221</name>
</gene>
<proteinExistence type="inferred from homology"/>
<evidence type="ECO:0000313" key="5">
    <source>
        <dbReference type="EMBL" id="SFR49082.1"/>
    </source>
</evidence>
<dbReference type="EMBL" id="FOYV01000001">
    <property type="protein sequence ID" value="SFR49082.1"/>
    <property type="molecule type" value="Genomic_DNA"/>
</dbReference>
<dbReference type="PANTHER" id="PTHR30502">
    <property type="entry name" value="2-KETO-3-DEOXY-L-RHAMNONATE ALDOLASE"/>
    <property type="match status" value="1"/>
</dbReference>
<protein>
    <submittedName>
        <fullName evidence="5">4-hydroxy-2-oxoheptanedioate aldolase</fullName>
    </submittedName>
</protein>
<keyword evidence="2" id="KW-0479">Metal-binding</keyword>
<sequence length="261" mass="28366">MLTNNRTRQLITDGLPAFGLLNAVPTPWMIEMIGHAGYDFVILDTEHMSTNPESLEHMIRAAECASVTPLVRVPGVDRAAITRALDSGAQGIVVPRIRNAEEARDVVQMARYAPAGQRGITGGRTTGFGTLPLKDYLRQANQEVLIVLMIEDQEGIDNREAILGVPGVDWVLPGAVDLSQSLGCPGDPFHSSVNHAIAELAASCRGRSVEFCALPRSPDQLTEWQEWGARAFLLGEDRSLLFKYLKSHLATCRAESSPPSP</sequence>
<reference evidence="6" key="1">
    <citation type="submission" date="2016-10" db="EMBL/GenBank/DDBJ databases">
        <authorList>
            <person name="Varghese N."/>
            <person name="Submissions S."/>
        </authorList>
    </citation>
    <scope>NUCLEOTIDE SEQUENCE [LARGE SCALE GENOMIC DNA]</scope>
    <source>
        <strain evidence="6">CGMCC 1.6294</strain>
    </source>
</reference>
<dbReference type="InterPro" id="IPR050251">
    <property type="entry name" value="HpcH-HpaI_aldolase"/>
</dbReference>
<comment type="similarity">
    <text evidence="1">Belongs to the HpcH/HpaI aldolase family.</text>
</comment>